<name>A0ABU2FYF0_9EURY</name>
<dbReference type="Pfam" id="PF00294">
    <property type="entry name" value="PfkB"/>
    <property type="match status" value="1"/>
</dbReference>
<evidence type="ECO:0000313" key="8">
    <source>
        <dbReference type="Proteomes" id="UP001254813"/>
    </source>
</evidence>
<comment type="similarity">
    <text evidence="1">Belongs to the carbohydrate kinase PfkB family.</text>
</comment>
<organism evidence="7 8">
    <name type="scientific">Halogeometricum luteum</name>
    <dbReference type="NCBI Taxonomy" id="2950537"/>
    <lineage>
        <taxon>Archaea</taxon>
        <taxon>Methanobacteriati</taxon>
        <taxon>Methanobacteriota</taxon>
        <taxon>Stenosarchaea group</taxon>
        <taxon>Halobacteria</taxon>
        <taxon>Halobacteriales</taxon>
        <taxon>Haloferacaceae</taxon>
        <taxon>Halogeometricum</taxon>
    </lineage>
</organism>
<dbReference type="EMBL" id="JAMQOQ010000001">
    <property type="protein sequence ID" value="MDS0293104.1"/>
    <property type="molecule type" value="Genomic_DNA"/>
</dbReference>
<dbReference type="InterPro" id="IPR002173">
    <property type="entry name" value="Carboh/pur_kinase_PfkB_CS"/>
</dbReference>
<dbReference type="RefSeq" id="WP_310926931.1">
    <property type="nucleotide sequence ID" value="NZ_JAMQOQ010000001.1"/>
</dbReference>
<accession>A0ABU2FYF0</accession>
<dbReference type="InterPro" id="IPR050306">
    <property type="entry name" value="PfkB_Carbo_kinase"/>
</dbReference>
<keyword evidence="3" id="KW-0547">Nucleotide-binding</keyword>
<keyword evidence="8" id="KW-1185">Reference proteome</keyword>
<proteinExistence type="inferred from homology"/>
<gene>
    <name evidence="7" type="ORF">NDI79_02825</name>
</gene>
<dbReference type="InterPro" id="IPR011611">
    <property type="entry name" value="PfkB_dom"/>
</dbReference>
<dbReference type="CDD" id="cd01167">
    <property type="entry name" value="bac_FRK"/>
    <property type="match status" value="1"/>
</dbReference>
<keyword evidence="4 7" id="KW-0418">Kinase</keyword>
<feature type="domain" description="Carbohydrate kinase PfkB" evidence="6">
    <location>
        <begin position="16"/>
        <end position="327"/>
    </location>
</feature>
<dbReference type="Proteomes" id="UP001254813">
    <property type="component" value="Unassembled WGS sequence"/>
</dbReference>
<protein>
    <submittedName>
        <fullName evidence="7">Carbohydrate kinase</fullName>
    </submittedName>
</protein>
<evidence type="ECO:0000313" key="7">
    <source>
        <dbReference type="EMBL" id="MDS0293104.1"/>
    </source>
</evidence>
<dbReference type="GO" id="GO:0016301">
    <property type="term" value="F:kinase activity"/>
    <property type="evidence" value="ECO:0007669"/>
    <property type="project" value="UniProtKB-KW"/>
</dbReference>
<dbReference type="PROSITE" id="PS00584">
    <property type="entry name" value="PFKB_KINASES_2"/>
    <property type="match status" value="1"/>
</dbReference>
<dbReference type="SUPFAM" id="SSF53613">
    <property type="entry name" value="Ribokinase-like"/>
    <property type="match status" value="1"/>
</dbReference>
<reference evidence="7 8" key="1">
    <citation type="submission" date="2022-06" db="EMBL/GenBank/DDBJ databases">
        <title>Halogeometricum sp. a new haloarchaeum isolate from saline soil.</title>
        <authorList>
            <person name="Strakova D."/>
            <person name="Galisteo C."/>
            <person name="Sanchez-Porro C."/>
            <person name="Ventosa A."/>
        </authorList>
    </citation>
    <scope>NUCLEOTIDE SEQUENCE [LARGE SCALE GENOMIC DNA]</scope>
    <source>
        <strain evidence="8">S3BR25-2</strain>
    </source>
</reference>
<evidence type="ECO:0000256" key="3">
    <source>
        <dbReference type="ARBA" id="ARBA00022741"/>
    </source>
</evidence>
<keyword evidence="2" id="KW-0808">Transferase</keyword>
<evidence type="ECO:0000259" key="6">
    <source>
        <dbReference type="Pfam" id="PF00294"/>
    </source>
</evidence>
<dbReference type="InterPro" id="IPR029056">
    <property type="entry name" value="Ribokinase-like"/>
</dbReference>
<comment type="caution">
    <text evidence="7">The sequence shown here is derived from an EMBL/GenBank/DDBJ whole genome shotgun (WGS) entry which is preliminary data.</text>
</comment>
<dbReference type="Gene3D" id="3.40.1190.20">
    <property type="match status" value="1"/>
</dbReference>
<keyword evidence="5" id="KW-0067">ATP-binding</keyword>
<sequence>MPDDIDTTATDGDAPRVVVAGETLIDFLPDREGSLRDVESFTRRPGGAPANVAVGLSHLNETPAFSTRVGDDPFGDFLVETLADAGLDTDLVERDAEAKTSLAFVALGEEADRGFSFYRDRTADTRMEVGGVPDATLDAAEWVHVGGVTLTDEPSREATLDLMRRARDAGAAVSFDPNARPELWDEFDYGDSVAEAFELADVVKATPEDLAELDYEGDPADIAREITEAGPHTVFLTLGGEGSLAATTEASPWRDGGAGTGADEVSVVSHGGYDVDPVDTTGAGDAFTAGIVAALVEGKPLSEALAFANAVAAVTTTAAGAMTALPDREAVRAFREGAS</sequence>
<evidence type="ECO:0000256" key="5">
    <source>
        <dbReference type="ARBA" id="ARBA00022840"/>
    </source>
</evidence>
<dbReference type="PANTHER" id="PTHR43085">
    <property type="entry name" value="HEXOKINASE FAMILY MEMBER"/>
    <property type="match status" value="1"/>
</dbReference>
<evidence type="ECO:0000256" key="2">
    <source>
        <dbReference type="ARBA" id="ARBA00022679"/>
    </source>
</evidence>
<evidence type="ECO:0000256" key="4">
    <source>
        <dbReference type="ARBA" id="ARBA00022777"/>
    </source>
</evidence>
<dbReference type="PANTHER" id="PTHR43085:SF1">
    <property type="entry name" value="PSEUDOURIDINE KINASE-RELATED"/>
    <property type="match status" value="1"/>
</dbReference>
<evidence type="ECO:0000256" key="1">
    <source>
        <dbReference type="ARBA" id="ARBA00010688"/>
    </source>
</evidence>